<reference evidence="3 4" key="1">
    <citation type="submission" date="2016-06" db="EMBL/GenBank/DDBJ databases">
        <authorList>
            <person name="Kjaerup R.B."/>
            <person name="Dalgaard T.S."/>
            <person name="Juul-Madsen H.R."/>
        </authorList>
    </citation>
    <scope>NUCLEOTIDE SEQUENCE [LARGE SCALE GENOMIC DNA]</scope>
    <source>
        <strain evidence="3 4">1165133.8</strain>
    </source>
</reference>
<dbReference type="AlphaFoldDB" id="A0A1A3NSP1"/>
<organism evidence="3 4">
    <name type="scientific">Mycobacterium asiaticum</name>
    <dbReference type="NCBI Taxonomy" id="1790"/>
    <lineage>
        <taxon>Bacteria</taxon>
        <taxon>Bacillati</taxon>
        <taxon>Actinomycetota</taxon>
        <taxon>Actinomycetes</taxon>
        <taxon>Mycobacteriales</taxon>
        <taxon>Mycobacteriaceae</taxon>
        <taxon>Mycobacterium</taxon>
    </lineage>
</organism>
<protein>
    <submittedName>
        <fullName evidence="3">Nucleotidyltransferase</fullName>
    </submittedName>
</protein>
<sequence>MKTSEIFEGLLTNLQVDNAGTIGARRDEITKVLNKEFRNLDSSKDYQLMVGSYGRFTAIRGISDLDMLYVLPSSLWDKYEGGDGPSDVLSRTRAAIQARYPTSSVKVDSPVVVVTFQNFMFEVQPVFEQADGSFKYPHTKSKSWKVTKPREEINETRDYDSITNRNFRKLCKMARAWKNKHGVVMGGLLMDTLAYNFLQKDTDYHSATMTTYAFMVRDFFRFLSEEDDHDHYQALGSKQDVKVKKRFQSKAKTAYELCLKAIDADGNTTLNAKWKKVFGKPVPAADSTAKTASAYTFDHTEEFIEDEFPVDVRYTLTIDCTVTQNGFRPDTLRSMLARHVWLRPQKTLNFTVAECDVPQPFKFKWKVLNRGEEAEKRNEIRGQIINDDTRTHRESTKFRGEHYVECYAIKNGVVVARDHIDVPITTAQHA</sequence>
<evidence type="ECO:0000259" key="2">
    <source>
        <dbReference type="Pfam" id="PF18134"/>
    </source>
</evidence>
<evidence type="ECO:0000313" key="4">
    <source>
        <dbReference type="Proteomes" id="UP000093928"/>
    </source>
</evidence>
<accession>A0A1A3NSP1</accession>
<comment type="caution">
    <text evidence="3">The sequence shown here is derived from an EMBL/GenBank/DDBJ whole genome shotgun (WGS) entry which is preliminary data.</text>
</comment>
<dbReference type="OrthoDB" id="3328101at2"/>
<keyword evidence="1" id="KW-0051">Antiviral defense</keyword>
<evidence type="ECO:0000256" key="1">
    <source>
        <dbReference type="ARBA" id="ARBA00023118"/>
    </source>
</evidence>
<dbReference type="GO" id="GO:0051607">
    <property type="term" value="P:defense response to virus"/>
    <property type="evidence" value="ECO:0007669"/>
    <property type="project" value="UniProtKB-KW"/>
</dbReference>
<proteinExistence type="predicted"/>
<name>A0A1A3NSP1_MYCAS</name>
<keyword evidence="3" id="KW-0808">Transferase</keyword>
<dbReference type="Proteomes" id="UP000093928">
    <property type="component" value="Unassembled WGS sequence"/>
</dbReference>
<dbReference type="InterPro" id="IPR043519">
    <property type="entry name" value="NT_sf"/>
</dbReference>
<gene>
    <name evidence="3" type="ORF">A5634_03470</name>
</gene>
<dbReference type="Pfam" id="PF18144">
    <property type="entry name" value="SMODS"/>
    <property type="match status" value="1"/>
</dbReference>
<dbReference type="CDD" id="cd05400">
    <property type="entry name" value="NT_2-5OAS_ClassI-CCAase"/>
    <property type="match status" value="1"/>
</dbReference>
<dbReference type="Pfam" id="PF18134">
    <property type="entry name" value="AGS_C"/>
    <property type="match status" value="1"/>
</dbReference>
<dbReference type="InterPro" id="IPR040511">
    <property type="entry name" value="AGS_C"/>
</dbReference>
<dbReference type="InterPro" id="IPR006116">
    <property type="entry name" value="NT_2-5OAS_ClassI-CCAase"/>
</dbReference>
<dbReference type="SUPFAM" id="SSF81301">
    <property type="entry name" value="Nucleotidyltransferase"/>
    <property type="match status" value="1"/>
</dbReference>
<feature type="domain" description="Adenylyl/Guanylyl and SMODS C-terminal sensor" evidence="2">
    <location>
        <begin position="299"/>
        <end position="424"/>
    </location>
</feature>
<dbReference type="EMBL" id="LZLS01000156">
    <property type="protein sequence ID" value="OBK24400.1"/>
    <property type="molecule type" value="Genomic_DNA"/>
</dbReference>
<dbReference type="GO" id="GO:0016779">
    <property type="term" value="F:nucleotidyltransferase activity"/>
    <property type="evidence" value="ECO:0007669"/>
    <property type="project" value="InterPro"/>
</dbReference>
<evidence type="ECO:0000313" key="3">
    <source>
        <dbReference type="EMBL" id="OBK24400.1"/>
    </source>
</evidence>
<dbReference type="RefSeq" id="WP_065145170.1">
    <property type="nucleotide sequence ID" value="NZ_LZLS01000156.1"/>
</dbReference>